<feature type="region of interest" description="Disordered" evidence="1">
    <location>
        <begin position="1"/>
        <end position="68"/>
    </location>
</feature>
<feature type="compositionally biased region" description="Basic and acidic residues" evidence="1">
    <location>
        <begin position="12"/>
        <end position="32"/>
    </location>
</feature>
<dbReference type="AlphaFoldDB" id="Q2R426"/>
<name>Q2R426_ORYSJ</name>
<evidence type="ECO:0000313" key="2">
    <source>
        <dbReference type="EMBL" id="ABA93728.1"/>
    </source>
</evidence>
<reference evidence="2" key="1">
    <citation type="journal article" date="2005" name="BMC Biol.">
        <title>The sequence of rice chromosomes 11 and 12, rich in disease resistance genes and recent gene duplications.</title>
        <authorList>
            <consortium name="The rice chromosomes 11 and 12 sequencing consortia"/>
        </authorList>
    </citation>
    <scope>NUCLEOTIDE SEQUENCE [LARGE SCALE GENOMIC DNA]</scope>
</reference>
<reference evidence="2" key="2">
    <citation type="submission" date="2005-04" db="EMBL/GenBank/DDBJ databases">
        <authorList>
            <person name="Buell C.R."/>
            <person name="Wing R.A."/>
            <person name="McCombie W.A."/>
            <person name="Ouyang S."/>
        </authorList>
    </citation>
    <scope>NUCLEOTIDE SEQUENCE</scope>
</reference>
<accession>Q2R426</accession>
<gene>
    <name evidence="2" type="ordered locus">LOC_Os11g29930</name>
</gene>
<feature type="compositionally biased region" description="Basic and acidic residues" evidence="1">
    <location>
        <begin position="42"/>
        <end position="54"/>
    </location>
</feature>
<sequence length="98" mass="10174">MGHATHNGDAGVARDGRVRYEEGGDEAHEAPRGRGAAGGRGGEARGRRRSDYQRRRSSVRAAADDAESGFVDPAAATVAADYVDVDLGILGGGMNYIS</sequence>
<dbReference type="EMBL" id="DP000010">
    <property type="protein sequence ID" value="ABA93728.1"/>
    <property type="molecule type" value="Genomic_DNA"/>
</dbReference>
<organism evidence="2">
    <name type="scientific">Oryza sativa subsp. japonica</name>
    <name type="common">Rice</name>
    <dbReference type="NCBI Taxonomy" id="39947"/>
    <lineage>
        <taxon>Eukaryota</taxon>
        <taxon>Viridiplantae</taxon>
        <taxon>Streptophyta</taxon>
        <taxon>Embryophyta</taxon>
        <taxon>Tracheophyta</taxon>
        <taxon>Spermatophyta</taxon>
        <taxon>Magnoliopsida</taxon>
        <taxon>Liliopsida</taxon>
        <taxon>Poales</taxon>
        <taxon>Poaceae</taxon>
        <taxon>BOP clade</taxon>
        <taxon>Oryzoideae</taxon>
        <taxon>Oryzeae</taxon>
        <taxon>Oryzinae</taxon>
        <taxon>Oryza</taxon>
        <taxon>Oryza sativa</taxon>
    </lineage>
</organism>
<evidence type="ECO:0000256" key="1">
    <source>
        <dbReference type="SAM" id="MobiDB-lite"/>
    </source>
</evidence>
<proteinExistence type="predicted"/>
<reference evidence="2" key="3">
    <citation type="submission" date="2006-01" db="EMBL/GenBank/DDBJ databases">
        <authorList>
            <person name="Buell R."/>
        </authorList>
    </citation>
    <scope>NUCLEOTIDE SEQUENCE</scope>
</reference>
<protein>
    <submittedName>
        <fullName evidence="2">Uncharacterized protein</fullName>
    </submittedName>
</protein>